<dbReference type="PANTHER" id="PTHR40661">
    <property type="match status" value="1"/>
</dbReference>
<dbReference type="GO" id="GO:0003677">
    <property type="term" value="F:DNA binding"/>
    <property type="evidence" value="ECO:0007669"/>
    <property type="project" value="UniProtKB-KW"/>
</dbReference>
<dbReference type="SUPFAM" id="SSF47413">
    <property type="entry name" value="lambda repressor-like DNA-binding domains"/>
    <property type="match status" value="1"/>
</dbReference>
<dbReference type="Pfam" id="PF00717">
    <property type="entry name" value="Peptidase_S24"/>
    <property type="match status" value="1"/>
</dbReference>
<proteinExistence type="predicted"/>
<reference evidence="6 8" key="2">
    <citation type="submission" date="2019-11" db="EMBL/GenBank/DDBJ databases">
        <title>FDA dAtabase for Regulatory Grade micrObial Sequences (FDA-ARGOS): Supporting development and validation of Infectious Disease Dx tests.</title>
        <authorList>
            <person name="Turner S."/>
            <person name="Byrd R."/>
            <person name="Tallon L."/>
            <person name="Sadzewicz L."/>
            <person name="Vavikolanu K."/>
            <person name="Mehta A."/>
            <person name="Aluvathingal J."/>
            <person name="Nadendla S."/>
            <person name="Myers T."/>
            <person name="Yan Y."/>
            <person name="Sichtig H."/>
        </authorList>
    </citation>
    <scope>NUCLEOTIDE SEQUENCE [LARGE SCALE GENOMIC DNA]</scope>
    <source>
        <strain evidence="6 8">FDAARGOS_739</strain>
    </source>
</reference>
<dbReference type="CDD" id="cd00093">
    <property type="entry name" value="HTH_XRE"/>
    <property type="match status" value="1"/>
</dbReference>
<dbReference type="Gene3D" id="2.10.109.10">
    <property type="entry name" value="Umud Fragment, subunit A"/>
    <property type="match status" value="1"/>
</dbReference>
<dbReference type="InterPro" id="IPR036286">
    <property type="entry name" value="LexA/Signal_pep-like_sf"/>
</dbReference>
<dbReference type="InterPro" id="IPR001387">
    <property type="entry name" value="Cro/C1-type_HTH"/>
</dbReference>
<gene>
    <name evidence="5" type="ORF">Ccl03g_33770</name>
    <name evidence="6" type="ORF">FOC47_26980</name>
</gene>
<dbReference type="EMBL" id="CP050964">
    <property type="protein sequence ID" value="QIX94169.1"/>
    <property type="molecule type" value="Genomic_DNA"/>
</dbReference>
<dbReference type="InterPro" id="IPR010982">
    <property type="entry name" value="Lambda_DNA-bd_dom_sf"/>
</dbReference>
<dbReference type="EMBL" id="BJLB01000001">
    <property type="protein sequence ID" value="GEA37664.1"/>
    <property type="molecule type" value="Genomic_DNA"/>
</dbReference>
<feature type="domain" description="HTH cro/C1-type" evidence="4">
    <location>
        <begin position="7"/>
        <end position="61"/>
    </location>
</feature>
<evidence type="ECO:0000313" key="7">
    <source>
        <dbReference type="Proteomes" id="UP000315200"/>
    </source>
</evidence>
<dbReference type="SMART" id="SM00530">
    <property type="entry name" value="HTH_XRE"/>
    <property type="match status" value="1"/>
</dbReference>
<organism evidence="5 7">
    <name type="scientific">Enterocloster clostridioformis</name>
    <dbReference type="NCBI Taxonomy" id="1531"/>
    <lineage>
        <taxon>Bacteria</taxon>
        <taxon>Bacillati</taxon>
        <taxon>Bacillota</taxon>
        <taxon>Clostridia</taxon>
        <taxon>Lachnospirales</taxon>
        <taxon>Lachnospiraceae</taxon>
        <taxon>Enterocloster</taxon>
    </lineage>
</organism>
<dbReference type="SUPFAM" id="SSF51306">
    <property type="entry name" value="LexA/Signal peptidase"/>
    <property type="match status" value="1"/>
</dbReference>
<dbReference type="PANTHER" id="PTHR40661:SF3">
    <property type="entry name" value="FELS-1 PROPHAGE TRANSCRIPTIONAL REGULATOR"/>
    <property type="match status" value="1"/>
</dbReference>
<keyword evidence="2" id="KW-0238">DNA-binding</keyword>
<evidence type="ECO:0000256" key="2">
    <source>
        <dbReference type="ARBA" id="ARBA00023125"/>
    </source>
</evidence>
<sequence>MDFGSRLKEYRKKNNLTQKELAQIINVSVKTISAYENRENRPTYNDFIEICNKLKVDAHYFMKDELKYIADSLSKEDQRILDAYNNLSMSNRRIVDFIFGFVDTSDNQINSKSIYRFPVYDQEAAAGAGILGRDGEYQMEDIVSDDIPSEAVYGVRINGESMSPGIQNGALVLVNPKFNEFNLDNEIVIANFKGDILCKRYKPREDCIWFSSDNEECIEDDRRAYSNDEYQIIGVVVKIIQ</sequence>
<dbReference type="AlphaFoldDB" id="A0A829WCI6"/>
<dbReference type="InterPro" id="IPR015927">
    <property type="entry name" value="Peptidase_S24_S26A/B/C"/>
</dbReference>
<evidence type="ECO:0000313" key="6">
    <source>
        <dbReference type="EMBL" id="QIX94169.1"/>
    </source>
</evidence>
<protein>
    <submittedName>
        <fullName evidence="6">Helix-turn-helix domain-containing protein</fullName>
    </submittedName>
</protein>
<dbReference type="Proteomes" id="UP000501069">
    <property type="component" value="Chromosome"/>
</dbReference>
<keyword evidence="3" id="KW-0804">Transcription</keyword>
<evidence type="ECO:0000313" key="8">
    <source>
        <dbReference type="Proteomes" id="UP000501069"/>
    </source>
</evidence>
<dbReference type="PROSITE" id="PS50943">
    <property type="entry name" value="HTH_CROC1"/>
    <property type="match status" value="1"/>
</dbReference>
<evidence type="ECO:0000313" key="5">
    <source>
        <dbReference type="EMBL" id="GEA37664.1"/>
    </source>
</evidence>
<name>A0A829WCI6_9FIRM</name>
<dbReference type="Pfam" id="PF01381">
    <property type="entry name" value="HTH_3"/>
    <property type="match status" value="1"/>
</dbReference>
<dbReference type="CDD" id="cd06462">
    <property type="entry name" value="Peptidase_S24_S26"/>
    <property type="match status" value="1"/>
</dbReference>
<evidence type="ECO:0000256" key="1">
    <source>
        <dbReference type="ARBA" id="ARBA00023015"/>
    </source>
</evidence>
<reference evidence="5 7" key="1">
    <citation type="submission" date="2019-06" db="EMBL/GenBank/DDBJ databases">
        <title>Draft genome sequence of [Clostridium] clostridioforme NBRC 113352.</title>
        <authorList>
            <person name="Miura T."/>
            <person name="Furukawa M."/>
            <person name="Shimamura M."/>
            <person name="Ohyama Y."/>
            <person name="Yamazoe A."/>
            <person name="Kawasaki H."/>
        </authorList>
    </citation>
    <scope>NUCLEOTIDE SEQUENCE [LARGE SCALE GENOMIC DNA]</scope>
    <source>
        <strain evidence="5 7">NBRC 113352</strain>
    </source>
</reference>
<evidence type="ECO:0000256" key="3">
    <source>
        <dbReference type="ARBA" id="ARBA00023163"/>
    </source>
</evidence>
<evidence type="ECO:0000259" key="4">
    <source>
        <dbReference type="PROSITE" id="PS50943"/>
    </source>
</evidence>
<dbReference type="Gene3D" id="1.10.260.40">
    <property type="entry name" value="lambda repressor-like DNA-binding domains"/>
    <property type="match status" value="1"/>
</dbReference>
<accession>A0A829WCI6</accession>
<dbReference type="Proteomes" id="UP000315200">
    <property type="component" value="Unassembled WGS sequence"/>
</dbReference>
<keyword evidence="1" id="KW-0805">Transcription regulation</keyword>